<dbReference type="Proteomes" id="UP000050424">
    <property type="component" value="Unassembled WGS sequence"/>
</dbReference>
<feature type="domain" description="DUF2470" evidence="2">
    <location>
        <begin position="9"/>
        <end position="82"/>
    </location>
</feature>
<dbReference type="Pfam" id="PF10615">
    <property type="entry name" value="DUF2470"/>
    <property type="match status" value="1"/>
</dbReference>
<accession>A0A0P7BDE4</accession>
<evidence type="ECO:0000259" key="2">
    <source>
        <dbReference type="Pfam" id="PF10615"/>
    </source>
</evidence>
<comment type="caution">
    <text evidence="3">The sequence shown here is derived from an EMBL/GenBank/DDBJ whole genome shotgun (WGS) entry which is preliminary data.</text>
</comment>
<gene>
    <name evidence="3" type="ORF">AK830_g5928</name>
</gene>
<dbReference type="InterPro" id="IPR037119">
    <property type="entry name" value="Haem_oxidase_HugZ-like_sf"/>
</dbReference>
<dbReference type="SUPFAM" id="SSF50475">
    <property type="entry name" value="FMN-binding split barrel"/>
    <property type="match status" value="1"/>
</dbReference>
<reference evidence="3 4" key="1">
    <citation type="submission" date="2015-09" db="EMBL/GenBank/DDBJ databases">
        <title>Draft genome of a European isolate of the apple canker pathogen Neonectria ditissima.</title>
        <authorList>
            <person name="Gomez-Cortecero A."/>
            <person name="Harrison R.J."/>
            <person name="Armitage A.D."/>
        </authorList>
    </citation>
    <scope>NUCLEOTIDE SEQUENCE [LARGE SCALE GENOMIC DNA]</scope>
    <source>
        <strain evidence="3 4">R09/05</strain>
    </source>
</reference>
<feature type="transmembrane region" description="Helical" evidence="1">
    <location>
        <begin position="148"/>
        <end position="170"/>
    </location>
</feature>
<dbReference type="OrthoDB" id="5553410at2759"/>
<feature type="transmembrane region" description="Helical" evidence="1">
    <location>
        <begin position="106"/>
        <end position="128"/>
    </location>
</feature>
<proteinExistence type="predicted"/>
<dbReference type="PANTHER" id="PTHR37783:SF1">
    <property type="entry name" value="MEMBRANE PROTEIN, PUTATIVE (AFU_ORTHOLOGUE AFUA_1G04315)-RELATED"/>
    <property type="match status" value="1"/>
</dbReference>
<dbReference type="Gene3D" id="3.20.180.10">
    <property type="entry name" value="PNP-oxidase-like"/>
    <property type="match status" value="1"/>
</dbReference>
<evidence type="ECO:0000256" key="1">
    <source>
        <dbReference type="SAM" id="Phobius"/>
    </source>
</evidence>
<keyword evidence="1" id="KW-1133">Transmembrane helix</keyword>
<keyword evidence="4" id="KW-1185">Reference proteome</keyword>
<dbReference type="PANTHER" id="PTHR37783">
    <property type="entry name" value="MEMBRANE PROTEIN, PUTATIVE (AFU_ORTHOLOGUE AFUA_1G04315)-RELATED"/>
    <property type="match status" value="1"/>
</dbReference>
<keyword evidence="1" id="KW-0812">Transmembrane</keyword>
<evidence type="ECO:0000313" key="3">
    <source>
        <dbReference type="EMBL" id="KPM40584.1"/>
    </source>
</evidence>
<protein>
    <recommendedName>
        <fullName evidence="2">DUF2470 domain-containing protein</fullName>
    </recommendedName>
</protein>
<sequence length="220" mass="24537">MESPDAARKNRIVSHMNKDHTRELSYYLRHYARASASAASSPEMRDVDLQGMRIAARGGDFTIPFEPALTSWADVKSRIIEMAVTAREALGLSDIVITSFTPPQGFGAVVVSAVVFFFFCSAALPWVVPESPAWPLLEAGFPGGAKGFRWIVKTIFWPVMGIHTVECYLFEGRLKKHGVEKFTGVWWAWQACCFVEGFTAFKRIDAVVAQKRAEKDGKKE</sequence>
<evidence type="ECO:0000313" key="4">
    <source>
        <dbReference type="Proteomes" id="UP000050424"/>
    </source>
</evidence>
<name>A0A0P7BDE4_9HYPO</name>
<keyword evidence="1" id="KW-0472">Membrane</keyword>
<organism evidence="3 4">
    <name type="scientific">Neonectria ditissima</name>
    <dbReference type="NCBI Taxonomy" id="78410"/>
    <lineage>
        <taxon>Eukaryota</taxon>
        <taxon>Fungi</taxon>
        <taxon>Dikarya</taxon>
        <taxon>Ascomycota</taxon>
        <taxon>Pezizomycotina</taxon>
        <taxon>Sordariomycetes</taxon>
        <taxon>Hypocreomycetidae</taxon>
        <taxon>Hypocreales</taxon>
        <taxon>Nectriaceae</taxon>
        <taxon>Neonectria</taxon>
    </lineage>
</organism>
<dbReference type="AlphaFoldDB" id="A0A0P7BDE4"/>
<dbReference type="InterPro" id="IPR019595">
    <property type="entry name" value="DUF2470"/>
</dbReference>
<dbReference type="EMBL" id="LKCW01000080">
    <property type="protein sequence ID" value="KPM40584.1"/>
    <property type="molecule type" value="Genomic_DNA"/>
</dbReference>